<feature type="transmembrane region" description="Helical" evidence="1">
    <location>
        <begin position="143"/>
        <end position="167"/>
    </location>
</feature>
<feature type="transmembrane region" description="Helical" evidence="1">
    <location>
        <begin position="69"/>
        <end position="89"/>
    </location>
</feature>
<keyword evidence="1" id="KW-1133">Transmembrane helix</keyword>
<protein>
    <submittedName>
        <fullName evidence="2">Uncharacterized protein</fullName>
    </submittedName>
</protein>
<name>A0A6C0G155_9BACL</name>
<evidence type="ECO:0000313" key="3">
    <source>
        <dbReference type="Proteomes" id="UP000476064"/>
    </source>
</evidence>
<dbReference type="EMBL" id="CP048209">
    <property type="protein sequence ID" value="QHT62102.1"/>
    <property type="molecule type" value="Genomic_DNA"/>
</dbReference>
<gene>
    <name evidence="2" type="ORF">GXP70_20385</name>
</gene>
<keyword evidence="3" id="KW-1185">Reference proteome</keyword>
<feature type="transmembrane region" description="Helical" evidence="1">
    <location>
        <begin position="101"/>
        <end position="122"/>
    </location>
</feature>
<evidence type="ECO:0000256" key="1">
    <source>
        <dbReference type="SAM" id="Phobius"/>
    </source>
</evidence>
<feature type="transmembrane region" description="Helical" evidence="1">
    <location>
        <begin position="12"/>
        <end position="31"/>
    </location>
</feature>
<organism evidence="2 3">
    <name type="scientific">Paenibacillus lycopersici</name>
    <dbReference type="NCBI Taxonomy" id="2704462"/>
    <lineage>
        <taxon>Bacteria</taxon>
        <taxon>Bacillati</taxon>
        <taxon>Bacillota</taxon>
        <taxon>Bacilli</taxon>
        <taxon>Bacillales</taxon>
        <taxon>Paenibacillaceae</taxon>
        <taxon>Paenibacillus</taxon>
    </lineage>
</organism>
<keyword evidence="1" id="KW-0812">Transmembrane</keyword>
<feature type="transmembrane region" description="Helical" evidence="1">
    <location>
        <begin position="173"/>
        <end position="193"/>
    </location>
</feature>
<feature type="transmembrane region" description="Helical" evidence="1">
    <location>
        <begin position="37"/>
        <end position="57"/>
    </location>
</feature>
<evidence type="ECO:0000313" key="2">
    <source>
        <dbReference type="EMBL" id="QHT62102.1"/>
    </source>
</evidence>
<dbReference type="Proteomes" id="UP000476064">
    <property type="component" value="Chromosome"/>
</dbReference>
<sequence>MFTLFRFSLDKWLVRNVIVVALITSQVSYFTRLTPEIGNLTTYIQLFLFVVVLWVLFRVPLFYSIIMNFSGLISSFVTSGIAILLASFAGANSAEIQGNSMLTAAIQLLSALINIAVARLIYTRNWGFDFVPSERRFRVKINGTNAVLLAIIAVVVVLSVVITLIFRNDFDEYVITASLIFLLTIPVFFYFSLRKDNEDAT</sequence>
<proteinExistence type="predicted"/>
<reference evidence="2 3" key="1">
    <citation type="submission" date="2020-01" db="EMBL/GenBank/DDBJ databases">
        <title>Paenibacillus sp. nov., isolated from tomato rhizosphere.</title>
        <authorList>
            <person name="Weon H.-Y."/>
            <person name="Lee S.A."/>
        </authorList>
    </citation>
    <scope>NUCLEOTIDE SEQUENCE [LARGE SCALE GENOMIC DNA]</scope>
    <source>
        <strain evidence="2 3">12200R-189</strain>
    </source>
</reference>
<dbReference type="RefSeq" id="WP_162358536.1">
    <property type="nucleotide sequence ID" value="NZ_CP048209.1"/>
</dbReference>
<dbReference type="KEGG" id="plyc:GXP70_20385"/>
<dbReference type="AlphaFoldDB" id="A0A6C0G155"/>
<keyword evidence="1" id="KW-0472">Membrane</keyword>
<accession>A0A6C0G155</accession>